<evidence type="ECO:0000313" key="7">
    <source>
        <dbReference type="EMBL" id="CAF0721571.1"/>
    </source>
</evidence>
<dbReference type="Pfam" id="PF17065">
    <property type="entry name" value="UPF0669"/>
    <property type="match status" value="1"/>
</dbReference>
<dbReference type="EMBL" id="CAJNOH010000001">
    <property type="protein sequence ID" value="CAF0721571.1"/>
    <property type="molecule type" value="Genomic_DNA"/>
</dbReference>
<dbReference type="EMBL" id="CAJOBD010000016">
    <property type="protein sequence ID" value="CAF3535457.1"/>
    <property type="molecule type" value="Genomic_DNA"/>
</dbReference>
<feature type="transmembrane region" description="Helical" evidence="6">
    <location>
        <begin position="6"/>
        <end position="25"/>
    </location>
</feature>
<dbReference type="Proteomes" id="UP000663882">
    <property type="component" value="Unassembled WGS sequence"/>
</dbReference>
<evidence type="ECO:0000256" key="6">
    <source>
        <dbReference type="SAM" id="Phobius"/>
    </source>
</evidence>
<organism evidence="9 12">
    <name type="scientific">Rotaria sordida</name>
    <dbReference type="NCBI Taxonomy" id="392033"/>
    <lineage>
        <taxon>Eukaryota</taxon>
        <taxon>Metazoa</taxon>
        <taxon>Spiralia</taxon>
        <taxon>Gnathifera</taxon>
        <taxon>Rotifera</taxon>
        <taxon>Eurotatoria</taxon>
        <taxon>Bdelloidea</taxon>
        <taxon>Philodinida</taxon>
        <taxon>Philodinidae</taxon>
        <taxon>Rotaria</taxon>
    </lineage>
</organism>
<name>A0A813RVA8_9BILA</name>
<evidence type="ECO:0000313" key="10">
    <source>
        <dbReference type="EMBL" id="CAF3485064.1"/>
    </source>
</evidence>
<dbReference type="PANTHER" id="PTHR31703:SF2">
    <property type="entry name" value="UPF0669 PROTEIN C6ORF120"/>
    <property type="match status" value="1"/>
</dbReference>
<evidence type="ECO:0000256" key="1">
    <source>
        <dbReference type="ARBA" id="ARBA00004613"/>
    </source>
</evidence>
<evidence type="ECO:0000256" key="5">
    <source>
        <dbReference type="ARBA" id="ARBA00023180"/>
    </source>
</evidence>
<comment type="subcellular location">
    <subcellularLocation>
        <location evidence="1">Secreted</location>
    </subcellularLocation>
</comment>
<gene>
    <name evidence="11" type="ORF">JBS370_LOCUS583</name>
    <name evidence="10" type="ORF">OTI717_LOCUS771</name>
    <name evidence="7" type="ORF">PYM288_LOCUS233</name>
    <name evidence="8" type="ORF">RFH988_LOCUS855</name>
    <name evidence="9" type="ORF">ZHD862_LOCUS1626</name>
</gene>
<dbReference type="Proteomes" id="UP000663823">
    <property type="component" value="Unassembled WGS sequence"/>
</dbReference>
<comment type="similarity">
    <text evidence="2">Belongs to the UPF0669 family.</text>
</comment>
<protein>
    <submittedName>
        <fullName evidence="9">Uncharacterized protein</fullName>
    </submittedName>
</protein>
<keyword evidence="4" id="KW-0732">Signal</keyword>
<evidence type="ECO:0000313" key="11">
    <source>
        <dbReference type="EMBL" id="CAF3535457.1"/>
    </source>
</evidence>
<keyword evidence="6" id="KW-0812">Transmembrane</keyword>
<dbReference type="EMBL" id="CAJNOT010000028">
    <property type="protein sequence ID" value="CAF0785646.1"/>
    <property type="molecule type" value="Genomic_DNA"/>
</dbReference>
<keyword evidence="3" id="KW-0964">Secreted</keyword>
<evidence type="ECO:0000256" key="4">
    <source>
        <dbReference type="ARBA" id="ARBA00022729"/>
    </source>
</evidence>
<dbReference type="GO" id="GO:0005576">
    <property type="term" value="C:extracellular region"/>
    <property type="evidence" value="ECO:0007669"/>
    <property type="project" value="UniProtKB-SubCell"/>
</dbReference>
<evidence type="ECO:0000313" key="9">
    <source>
        <dbReference type="EMBL" id="CAF0785646.1"/>
    </source>
</evidence>
<keyword evidence="6" id="KW-0472">Membrane</keyword>
<dbReference type="AlphaFoldDB" id="A0A813RVA8"/>
<dbReference type="Proteomes" id="UP000663836">
    <property type="component" value="Unassembled WGS sequence"/>
</dbReference>
<comment type="caution">
    <text evidence="9">The sequence shown here is derived from an EMBL/GenBank/DDBJ whole genome shotgun (WGS) entry which is preliminary data.</text>
</comment>
<dbReference type="EMBL" id="CAJOAX010000028">
    <property type="protein sequence ID" value="CAF3485064.1"/>
    <property type="molecule type" value="Genomic_DNA"/>
</dbReference>
<dbReference type="Proteomes" id="UP000663854">
    <property type="component" value="Unassembled WGS sequence"/>
</dbReference>
<keyword evidence="5" id="KW-0325">Glycoprotein</keyword>
<evidence type="ECO:0000256" key="2">
    <source>
        <dbReference type="ARBA" id="ARBA00008960"/>
    </source>
</evidence>
<dbReference type="EMBL" id="CAJNOO010000015">
    <property type="protein sequence ID" value="CAF0743104.1"/>
    <property type="molecule type" value="Genomic_DNA"/>
</dbReference>
<dbReference type="InterPro" id="IPR031420">
    <property type="entry name" value="UPF0669"/>
</dbReference>
<dbReference type="Proteomes" id="UP000663864">
    <property type="component" value="Unassembled WGS sequence"/>
</dbReference>
<keyword evidence="6" id="KW-1133">Transmembrane helix</keyword>
<evidence type="ECO:0000256" key="3">
    <source>
        <dbReference type="ARBA" id="ARBA00022525"/>
    </source>
</evidence>
<dbReference type="OrthoDB" id="10046613at2759"/>
<dbReference type="PANTHER" id="PTHR31703">
    <property type="entry name" value="UPF0669 PROTEIN C6ORF120"/>
    <property type="match status" value="1"/>
</dbReference>
<evidence type="ECO:0000313" key="8">
    <source>
        <dbReference type="EMBL" id="CAF0743104.1"/>
    </source>
</evidence>
<evidence type="ECO:0000313" key="12">
    <source>
        <dbReference type="Proteomes" id="UP000663864"/>
    </source>
</evidence>
<reference evidence="9" key="1">
    <citation type="submission" date="2021-02" db="EMBL/GenBank/DDBJ databases">
        <authorList>
            <person name="Nowell W R."/>
        </authorList>
    </citation>
    <scope>NUCLEOTIDE SEQUENCE</scope>
</reference>
<proteinExistence type="inferred from homology"/>
<sequence length="245" mass="29035">MISCCYSSFIFYIIFFSLSLFSFAYQQSTIDSTINNDDITTESNIEQRWQSNDDEYVDESKFNKAYYKHEQDLLANIYAPKRTYISMHDDHIHPSNFSYFTFNSLGTYRFILISLRGDADIYVSTRNKYVSYDNYEYSSCTCGIDEIFIDYNIKRPIYIGIYGYSQYQISHYRLLIELVDTKIPTDEINTEQSNDDKSYKSTYEQQTSQINKKTSTVTVEGEEDQQHLLWNIFLWLLNFLVEVLT</sequence>
<accession>A0A813RVA8</accession>